<protein>
    <submittedName>
        <fullName evidence="2">Uncharacterized protein</fullName>
    </submittedName>
</protein>
<feature type="compositionally biased region" description="Basic and acidic residues" evidence="1">
    <location>
        <begin position="9"/>
        <end position="48"/>
    </location>
</feature>
<name>A0A9Q0INB8_9TELE</name>
<comment type="caution">
    <text evidence="2">The sequence shown here is derived from an EMBL/GenBank/DDBJ whole genome shotgun (WGS) entry which is preliminary data.</text>
</comment>
<reference evidence="2" key="1">
    <citation type="submission" date="2022-07" db="EMBL/GenBank/DDBJ databases">
        <title>Chromosome-level genome of Muraenolepis orangiensis.</title>
        <authorList>
            <person name="Kim J."/>
        </authorList>
    </citation>
    <scope>NUCLEOTIDE SEQUENCE</scope>
    <source>
        <strain evidence="2">KU_S4_2022</strain>
        <tissue evidence="2">Muscle</tissue>
    </source>
</reference>
<evidence type="ECO:0000313" key="2">
    <source>
        <dbReference type="EMBL" id="KAJ3607002.1"/>
    </source>
</evidence>
<dbReference type="EMBL" id="JANIIK010000042">
    <property type="protein sequence ID" value="KAJ3607002.1"/>
    <property type="molecule type" value="Genomic_DNA"/>
</dbReference>
<accession>A0A9Q0INB8</accession>
<organism evidence="2 3">
    <name type="scientific">Muraenolepis orangiensis</name>
    <name type="common">Patagonian moray cod</name>
    <dbReference type="NCBI Taxonomy" id="630683"/>
    <lineage>
        <taxon>Eukaryota</taxon>
        <taxon>Metazoa</taxon>
        <taxon>Chordata</taxon>
        <taxon>Craniata</taxon>
        <taxon>Vertebrata</taxon>
        <taxon>Euteleostomi</taxon>
        <taxon>Actinopterygii</taxon>
        <taxon>Neopterygii</taxon>
        <taxon>Teleostei</taxon>
        <taxon>Neoteleostei</taxon>
        <taxon>Acanthomorphata</taxon>
        <taxon>Zeiogadaria</taxon>
        <taxon>Gadariae</taxon>
        <taxon>Gadiformes</taxon>
        <taxon>Muraenolepidoidei</taxon>
        <taxon>Muraenolepididae</taxon>
        <taxon>Muraenolepis</taxon>
    </lineage>
</organism>
<sequence length="126" mass="13707">MNNGCSKKGGSEDTERGHKSEDTERGHKSEDTRAFQSRRPEAEQEGKRLSLNVCTGQQAKPVHRPAVSLQAQGFPSLTAPLDSVSAPWFHRFPSVASEPDTLSIADLLSAQLKESPAGLISRSRTH</sequence>
<dbReference type="Proteomes" id="UP001148018">
    <property type="component" value="Unassembled WGS sequence"/>
</dbReference>
<proteinExistence type="predicted"/>
<evidence type="ECO:0000313" key="3">
    <source>
        <dbReference type="Proteomes" id="UP001148018"/>
    </source>
</evidence>
<gene>
    <name evidence="2" type="ORF">NHX12_026517</name>
</gene>
<keyword evidence="3" id="KW-1185">Reference proteome</keyword>
<feature type="region of interest" description="Disordered" evidence="1">
    <location>
        <begin position="1"/>
        <end position="51"/>
    </location>
</feature>
<evidence type="ECO:0000256" key="1">
    <source>
        <dbReference type="SAM" id="MobiDB-lite"/>
    </source>
</evidence>
<dbReference type="AlphaFoldDB" id="A0A9Q0INB8"/>